<dbReference type="REBASE" id="204808">
    <property type="entry name" value="M.Pdo13049ORF15055P"/>
</dbReference>
<dbReference type="Gene3D" id="3.40.50.150">
    <property type="entry name" value="Vaccinia Virus protein VP39"/>
    <property type="match status" value="2"/>
</dbReference>
<accession>A0A2Z2KFT5</accession>
<dbReference type="PANTHER" id="PTHR30481">
    <property type="entry name" value="DNA ADENINE METHYLASE"/>
    <property type="match status" value="1"/>
</dbReference>
<reference evidence="4 5" key="1">
    <citation type="submission" date="2017-06" db="EMBL/GenBank/DDBJ databases">
        <title>Complete genome sequence of Paenibacillus donghaensis KCTC 13049T isolated from East Sea sediment, South Korea.</title>
        <authorList>
            <person name="Jung B.K."/>
            <person name="Hong S.-J."/>
            <person name="Shin J.-H."/>
        </authorList>
    </citation>
    <scope>NUCLEOTIDE SEQUENCE [LARGE SCALE GENOMIC DNA]</scope>
    <source>
        <strain evidence="4 5">KCTC 13049</strain>
    </source>
</reference>
<dbReference type="KEGG" id="pdh:B9T62_15055"/>
<dbReference type="Proteomes" id="UP000249890">
    <property type="component" value="Chromosome"/>
</dbReference>
<sequence length="266" mass="30891">MKVPRILHYPGSKWSMADWIISHMPQHTTYLEPYFGSGAVLFNKEPSTLETVNDLDGEVSNLFGIIRDKPDDLARLIHWTPYARAEYYKGYETEGTDLERARRFLVRCWMARGGKTSDRTGWRHIIDLNAPHPSKDWQLLPEKIMTVTDRLRGVQIECQPATKLMLRYKRPEVLIYADPPYIRSTRNNRMYKCEMKDADHEELLTVLLDHPGPVLLSGYAHPMYDDGLKHWHRETKQVKAEAGRSRTETLWINPAAASKIGQLDLF</sequence>
<dbReference type="SUPFAM" id="SSF53335">
    <property type="entry name" value="S-adenosyl-L-methionine-dependent methyltransferases"/>
    <property type="match status" value="1"/>
</dbReference>
<evidence type="ECO:0000256" key="3">
    <source>
        <dbReference type="ARBA" id="ARBA00022691"/>
    </source>
</evidence>
<dbReference type="GO" id="GO:1904047">
    <property type="term" value="F:S-adenosyl-L-methionine binding"/>
    <property type="evidence" value="ECO:0007669"/>
    <property type="project" value="TreeGrafter"/>
</dbReference>
<dbReference type="PANTHER" id="PTHR30481:SF4">
    <property type="entry name" value="SITE-SPECIFIC DNA-METHYLTRANSFERASE (ADENINE-SPECIFIC)"/>
    <property type="match status" value="1"/>
</dbReference>
<gene>
    <name evidence="4" type="ORF">B9T62_15055</name>
</gene>
<dbReference type="PRINTS" id="PR00505">
    <property type="entry name" value="D12N6MTFRASE"/>
</dbReference>
<evidence type="ECO:0000256" key="2">
    <source>
        <dbReference type="ARBA" id="ARBA00022679"/>
    </source>
</evidence>
<dbReference type="Pfam" id="PF02086">
    <property type="entry name" value="MethyltransfD12"/>
    <property type="match status" value="1"/>
</dbReference>
<keyword evidence="3" id="KW-0949">S-adenosyl-L-methionine</keyword>
<dbReference type="InterPro" id="IPR012327">
    <property type="entry name" value="MeTrfase_D12"/>
</dbReference>
<dbReference type="GO" id="GO:0009007">
    <property type="term" value="F:site-specific DNA-methyltransferase (adenine-specific) activity"/>
    <property type="evidence" value="ECO:0007669"/>
    <property type="project" value="UniProtKB-EC"/>
</dbReference>
<dbReference type="RefSeq" id="WP_087915985.1">
    <property type="nucleotide sequence ID" value="NZ_CP021780.1"/>
</dbReference>
<dbReference type="InterPro" id="IPR029063">
    <property type="entry name" value="SAM-dependent_MTases_sf"/>
</dbReference>
<keyword evidence="2 4" id="KW-0808">Transferase</keyword>
<dbReference type="GO" id="GO:0006298">
    <property type="term" value="P:mismatch repair"/>
    <property type="evidence" value="ECO:0007669"/>
    <property type="project" value="TreeGrafter"/>
</dbReference>
<dbReference type="OrthoDB" id="9805629at2"/>
<dbReference type="GO" id="GO:0043565">
    <property type="term" value="F:sequence-specific DNA binding"/>
    <property type="evidence" value="ECO:0007669"/>
    <property type="project" value="TreeGrafter"/>
</dbReference>
<name>A0A2Z2KFT5_9BACL</name>
<dbReference type="GO" id="GO:0032259">
    <property type="term" value="P:methylation"/>
    <property type="evidence" value="ECO:0007669"/>
    <property type="project" value="UniProtKB-KW"/>
</dbReference>
<keyword evidence="5" id="KW-1185">Reference proteome</keyword>
<dbReference type="InterPro" id="IPR012263">
    <property type="entry name" value="M_m6A_EcoRV"/>
</dbReference>
<dbReference type="GO" id="GO:0009307">
    <property type="term" value="P:DNA restriction-modification system"/>
    <property type="evidence" value="ECO:0007669"/>
    <property type="project" value="InterPro"/>
</dbReference>
<keyword evidence="1 4" id="KW-0489">Methyltransferase</keyword>
<dbReference type="PIRSF" id="PIRSF000398">
    <property type="entry name" value="M_m6A_EcoRV"/>
    <property type="match status" value="1"/>
</dbReference>
<evidence type="ECO:0000256" key="1">
    <source>
        <dbReference type="ARBA" id="ARBA00022603"/>
    </source>
</evidence>
<evidence type="ECO:0000313" key="4">
    <source>
        <dbReference type="EMBL" id="ASA21980.1"/>
    </source>
</evidence>
<dbReference type="EMBL" id="CP021780">
    <property type="protein sequence ID" value="ASA21980.1"/>
    <property type="molecule type" value="Genomic_DNA"/>
</dbReference>
<dbReference type="AlphaFoldDB" id="A0A2Z2KFT5"/>
<evidence type="ECO:0000313" key="5">
    <source>
        <dbReference type="Proteomes" id="UP000249890"/>
    </source>
</evidence>
<protein>
    <submittedName>
        <fullName evidence="4">DNA methyltransferase</fullName>
    </submittedName>
</protein>
<organism evidence="4 5">
    <name type="scientific">Paenibacillus donghaensis</name>
    <dbReference type="NCBI Taxonomy" id="414771"/>
    <lineage>
        <taxon>Bacteria</taxon>
        <taxon>Bacillati</taxon>
        <taxon>Bacillota</taxon>
        <taxon>Bacilli</taxon>
        <taxon>Bacillales</taxon>
        <taxon>Paenibacillaceae</taxon>
        <taxon>Paenibacillus</taxon>
    </lineage>
</organism>
<proteinExistence type="predicted"/>